<feature type="domain" description="Chromosome segregation protein Spc25 C-terminal" evidence="11">
    <location>
        <begin position="163"/>
        <end position="238"/>
    </location>
</feature>
<dbReference type="GO" id="GO:0051301">
    <property type="term" value="P:cell division"/>
    <property type="evidence" value="ECO:0007669"/>
    <property type="project" value="UniProtKB-UniRule"/>
</dbReference>
<evidence type="ECO:0000256" key="6">
    <source>
        <dbReference type="ARBA" id="ARBA00023054"/>
    </source>
</evidence>
<evidence type="ECO:0000256" key="5">
    <source>
        <dbReference type="ARBA" id="ARBA00022838"/>
    </source>
</evidence>
<evidence type="ECO:0000256" key="8">
    <source>
        <dbReference type="ARBA" id="ARBA00023328"/>
    </source>
</evidence>
<dbReference type="GO" id="GO:0007059">
    <property type="term" value="P:chromosome segregation"/>
    <property type="evidence" value="ECO:0007669"/>
    <property type="project" value="InterPro"/>
</dbReference>
<dbReference type="InParanoid" id="G7E0N5"/>
<dbReference type="Gene3D" id="3.30.457.50">
    <property type="entry name" value="Chromosome segregation protein Spc25"/>
    <property type="match status" value="1"/>
</dbReference>
<dbReference type="Pfam" id="PF08234">
    <property type="entry name" value="Spindle_Spc25"/>
    <property type="match status" value="1"/>
</dbReference>
<keyword evidence="4 9" id="KW-0498">Mitosis</keyword>
<evidence type="ECO:0000313" key="12">
    <source>
        <dbReference type="EMBL" id="GAA96395.1"/>
    </source>
</evidence>
<evidence type="ECO:0000256" key="2">
    <source>
        <dbReference type="ARBA" id="ARBA00022454"/>
    </source>
</evidence>
<evidence type="ECO:0000259" key="11">
    <source>
        <dbReference type="Pfam" id="PF08234"/>
    </source>
</evidence>
<evidence type="ECO:0000313" key="13">
    <source>
        <dbReference type="Proteomes" id="UP000009131"/>
    </source>
</evidence>
<keyword evidence="13" id="KW-1185">Reference proteome</keyword>
<evidence type="ECO:0000256" key="3">
    <source>
        <dbReference type="ARBA" id="ARBA00022618"/>
    </source>
</evidence>
<name>G7E0N5_MIXOS</name>
<dbReference type="GO" id="GO:0005634">
    <property type="term" value="C:nucleus"/>
    <property type="evidence" value="ECO:0007669"/>
    <property type="project" value="UniProtKB-SubCell"/>
</dbReference>
<dbReference type="GO" id="GO:0031262">
    <property type="term" value="C:Ndc80 complex"/>
    <property type="evidence" value="ECO:0007669"/>
    <property type="project" value="InterPro"/>
</dbReference>
<comment type="subunit">
    <text evidence="9">Component of the NDC80 complex.</text>
</comment>
<evidence type="ECO:0000256" key="4">
    <source>
        <dbReference type="ARBA" id="ARBA00022776"/>
    </source>
</evidence>
<keyword evidence="2 9" id="KW-0158">Chromosome</keyword>
<dbReference type="PANTHER" id="PTHR14281:SF0">
    <property type="entry name" value="KINETOCHORE PROTEIN SPC25"/>
    <property type="match status" value="1"/>
</dbReference>
<comment type="subcellular location">
    <subcellularLocation>
        <location evidence="9">Nucleus</location>
    </subcellularLocation>
    <subcellularLocation>
        <location evidence="9">Chromosome</location>
        <location evidence="9">Centromere</location>
        <location evidence="9">Kinetochore</location>
    </subcellularLocation>
</comment>
<dbReference type="EMBL" id="BABT02000084">
    <property type="protein sequence ID" value="GAA96395.1"/>
    <property type="molecule type" value="Genomic_DNA"/>
</dbReference>
<dbReference type="HOGENOM" id="CLU_1086199_0_0_1"/>
<keyword evidence="9" id="KW-0539">Nucleus</keyword>
<dbReference type="OrthoDB" id="4056921at2759"/>
<reference evidence="12 13" key="1">
    <citation type="journal article" date="2011" name="J. Gen. Appl. Microbiol.">
        <title>Draft genome sequencing of the enigmatic basidiomycete Mixia osmundae.</title>
        <authorList>
            <person name="Nishida H."/>
            <person name="Nagatsuka Y."/>
            <person name="Sugiyama J."/>
        </authorList>
    </citation>
    <scope>NUCLEOTIDE SEQUENCE [LARGE SCALE GENOMIC DNA]</scope>
    <source>
        <strain evidence="13">CBS 9802 / IAM 14324 / JCM 22182 / KY 12970</strain>
    </source>
</reference>
<keyword evidence="7 9" id="KW-0131">Cell cycle</keyword>
<organism evidence="12 13">
    <name type="scientific">Mixia osmundae (strain CBS 9802 / IAM 14324 / JCM 22182 / KY 12970)</name>
    <dbReference type="NCBI Taxonomy" id="764103"/>
    <lineage>
        <taxon>Eukaryota</taxon>
        <taxon>Fungi</taxon>
        <taxon>Dikarya</taxon>
        <taxon>Basidiomycota</taxon>
        <taxon>Pucciniomycotina</taxon>
        <taxon>Mixiomycetes</taxon>
        <taxon>Mixiales</taxon>
        <taxon>Mixiaceae</taxon>
        <taxon>Mixia</taxon>
    </lineage>
</organism>
<dbReference type="InterPro" id="IPR013255">
    <property type="entry name" value="Spc25_C"/>
</dbReference>
<evidence type="ECO:0000256" key="9">
    <source>
        <dbReference type="RuleBase" id="RU367150"/>
    </source>
</evidence>
<protein>
    <recommendedName>
        <fullName evidence="9">Kinetochore protein SPC25</fullName>
    </recommendedName>
</protein>
<dbReference type="InterPro" id="IPR045143">
    <property type="entry name" value="Spc25"/>
</dbReference>
<comment type="function">
    <text evidence="9">Acts as a component of the essential kinetochore-associated NDC80 complex, which is required for chromosome segregation and spindle checkpoint activity.</text>
</comment>
<dbReference type="STRING" id="764103.G7E0N5"/>
<keyword evidence="8 9" id="KW-0137">Centromere</keyword>
<comment type="caution">
    <text evidence="12">The sequence shown here is derived from an EMBL/GenBank/DDBJ whole genome shotgun (WGS) entry which is preliminary data.</text>
</comment>
<proteinExistence type="inferred from homology"/>
<reference evidence="12 13" key="2">
    <citation type="journal article" date="2012" name="Open Biol.">
        <title>Characteristics of nucleosomes and linker DNA regions on the genome of the basidiomycete Mixia osmundae revealed by mono- and dinucleosome mapping.</title>
        <authorList>
            <person name="Nishida H."/>
            <person name="Kondo S."/>
            <person name="Matsumoto T."/>
            <person name="Suzuki Y."/>
            <person name="Yoshikawa H."/>
            <person name="Taylor T.D."/>
            <person name="Sugiyama J."/>
        </authorList>
    </citation>
    <scope>NUCLEOTIDE SEQUENCE [LARGE SCALE GENOMIC DNA]</scope>
    <source>
        <strain evidence="13">CBS 9802 / IAM 14324 / JCM 22182 / KY 12970</strain>
    </source>
</reference>
<comment type="similarity">
    <text evidence="1 9">Belongs to the SPC25 family.</text>
</comment>
<keyword evidence="5 9" id="KW-0995">Kinetochore</keyword>
<gene>
    <name evidence="12" type="primary">Mo03062</name>
    <name evidence="12" type="ORF">E5Q_03062</name>
</gene>
<sequence length="250" mass="27916">MSRTELAQPSALLQHDVDLKAHLDSLHTSLLYNLQALAQHNRERRRDLNEEQQAHAQEVDRLQTQLSAARTKAQEMLAQIEAEQRDIKSASNAVASLQLRERALNDSLALSEADVQEMSTKLDTRQSELDRHRVLVRHHASLGAIELKYLQQATGLSIKPTGQHGQVKIEFRLVDPADFARPFSLILATTSIDRSMPKYAIVSTSPPLDRTLLGTQEAALNRSRELGPFLAAMRRSFVASVEADRAARTS</sequence>
<evidence type="ECO:0000256" key="1">
    <source>
        <dbReference type="ARBA" id="ARBA00006379"/>
    </source>
</evidence>
<keyword evidence="3 9" id="KW-0132">Cell division</keyword>
<evidence type="ECO:0000256" key="10">
    <source>
        <dbReference type="SAM" id="Coils"/>
    </source>
</evidence>
<dbReference type="AlphaFoldDB" id="G7E0N5"/>
<keyword evidence="6 10" id="KW-0175">Coiled coil</keyword>
<dbReference type="Proteomes" id="UP000009131">
    <property type="component" value="Unassembled WGS sequence"/>
</dbReference>
<dbReference type="PANTHER" id="PTHR14281">
    <property type="entry name" value="KINETOCHORE PROTEIN SPC25-RELATED"/>
    <property type="match status" value="1"/>
</dbReference>
<evidence type="ECO:0000256" key="7">
    <source>
        <dbReference type="ARBA" id="ARBA00023306"/>
    </source>
</evidence>
<feature type="coiled-coil region" evidence="10">
    <location>
        <begin position="45"/>
        <end position="100"/>
    </location>
</feature>
<dbReference type="CDD" id="cd23784">
    <property type="entry name" value="RWD_Spc25"/>
    <property type="match status" value="1"/>
</dbReference>
<accession>G7E0N5</accession>